<dbReference type="EMBL" id="KV451056">
    <property type="protein sequence ID" value="OAY21363.1"/>
    <property type="molecule type" value="Genomic_DNA"/>
</dbReference>
<name>A0A199UA74_MANES</name>
<proteinExistence type="predicted"/>
<organism evidence="1">
    <name type="scientific">Manihot esculenta</name>
    <name type="common">Cassava</name>
    <name type="synonym">Jatropha manihot</name>
    <dbReference type="NCBI Taxonomy" id="3983"/>
    <lineage>
        <taxon>Eukaryota</taxon>
        <taxon>Viridiplantae</taxon>
        <taxon>Streptophyta</taxon>
        <taxon>Embryophyta</taxon>
        <taxon>Tracheophyta</taxon>
        <taxon>Spermatophyta</taxon>
        <taxon>Magnoliopsida</taxon>
        <taxon>eudicotyledons</taxon>
        <taxon>Gunneridae</taxon>
        <taxon>Pentapetalae</taxon>
        <taxon>rosids</taxon>
        <taxon>fabids</taxon>
        <taxon>Malpighiales</taxon>
        <taxon>Euphorbiaceae</taxon>
        <taxon>Crotonoideae</taxon>
        <taxon>Manihoteae</taxon>
        <taxon>Manihot</taxon>
    </lineage>
</organism>
<gene>
    <name evidence="1" type="ORF">MANES_S093700</name>
</gene>
<accession>A0A199UA74</accession>
<reference evidence="1" key="1">
    <citation type="submission" date="2016-02" db="EMBL/GenBank/DDBJ databases">
        <title>WGS assembly of Manihot esculenta.</title>
        <authorList>
            <person name="Bredeson J.V."/>
            <person name="Prochnik S.E."/>
            <person name="Lyons J.B."/>
            <person name="Schmutz J."/>
            <person name="Grimwood J."/>
            <person name="Vrebalov J."/>
            <person name="Bart R.S."/>
            <person name="Amuge T."/>
            <person name="Ferguson M.E."/>
            <person name="Green R."/>
            <person name="Putnam N."/>
            <person name="Stites J."/>
            <person name="Rounsley S."/>
            <person name="Rokhsar D.S."/>
        </authorList>
    </citation>
    <scope>NUCLEOTIDE SEQUENCE [LARGE SCALE GENOMIC DNA]</scope>
    <source>
        <tissue evidence="1">Leaf</tissue>
    </source>
</reference>
<sequence length="47" mass="5734">MLYYWSSICIPFTFWFFCWSHLLFSEFITISSLPRSTSFLACYFVPF</sequence>
<protein>
    <submittedName>
        <fullName evidence="1">Uncharacterized protein</fullName>
    </submittedName>
</protein>
<evidence type="ECO:0000313" key="1">
    <source>
        <dbReference type="EMBL" id="OAY21363.1"/>
    </source>
</evidence>
<dbReference type="AlphaFoldDB" id="A0A199UA74"/>